<evidence type="ECO:0000313" key="3">
    <source>
        <dbReference type="EMBL" id="CAL5220003.1"/>
    </source>
</evidence>
<organism evidence="3 4">
    <name type="scientific">Coccomyxa viridis</name>
    <dbReference type="NCBI Taxonomy" id="1274662"/>
    <lineage>
        <taxon>Eukaryota</taxon>
        <taxon>Viridiplantae</taxon>
        <taxon>Chlorophyta</taxon>
        <taxon>core chlorophytes</taxon>
        <taxon>Trebouxiophyceae</taxon>
        <taxon>Trebouxiophyceae incertae sedis</taxon>
        <taxon>Coccomyxaceae</taxon>
        <taxon>Coccomyxa</taxon>
    </lineage>
</organism>
<evidence type="ECO:0000313" key="4">
    <source>
        <dbReference type="Proteomes" id="UP001497392"/>
    </source>
</evidence>
<dbReference type="SMART" id="SM00028">
    <property type="entry name" value="TPR"/>
    <property type="match status" value="2"/>
</dbReference>
<feature type="coiled-coil region" evidence="1">
    <location>
        <begin position="374"/>
        <end position="408"/>
    </location>
</feature>
<feature type="region of interest" description="Disordered" evidence="2">
    <location>
        <begin position="118"/>
        <end position="151"/>
    </location>
</feature>
<dbReference type="Proteomes" id="UP001497392">
    <property type="component" value="Unassembled WGS sequence"/>
</dbReference>
<dbReference type="EMBL" id="CAXHTA020000002">
    <property type="protein sequence ID" value="CAL5220003.1"/>
    <property type="molecule type" value="Genomic_DNA"/>
</dbReference>
<feature type="compositionally biased region" description="Polar residues" evidence="2">
    <location>
        <begin position="489"/>
        <end position="502"/>
    </location>
</feature>
<feature type="compositionally biased region" description="Basic and acidic residues" evidence="2">
    <location>
        <begin position="140"/>
        <end position="150"/>
    </location>
</feature>
<dbReference type="SUPFAM" id="SSF48452">
    <property type="entry name" value="TPR-like"/>
    <property type="match status" value="1"/>
</dbReference>
<feature type="compositionally biased region" description="Low complexity" evidence="2">
    <location>
        <begin position="437"/>
        <end position="447"/>
    </location>
</feature>
<dbReference type="InterPro" id="IPR011990">
    <property type="entry name" value="TPR-like_helical_dom_sf"/>
</dbReference>
<dbReference type="InterPro" id="IPR019734">
    <property type="entry name" value="TPR_rpt"/>
</dbReference>
<feature type="compositionally biased region" description="Polar residues" evidence="2">
    <location>
        <begin position="466"/>
        <end position="481"/>
    </location>
</feature>
<dbReference type="Gene3D" id="1.25.40.10">
    <property type="entry name" value="Tetratricopeptide repeat domain"/>
    <property type="match status" value="2"/>
</dbReference>
<accession>A0ABP1FPF4</accession>
<name>A0ABP1FPF4_9CHLO</name>
<sequence>MFPGKDKLQVRLPQTPAIPQQLLASVSAGLSEGAQRLSKHLHTHVLSQNPLQISAKLQLPSQPISQRTRDAGNRRNQVLLEEEGVTVAVQARHNVHKSVLSLGAAVLGKISRLGHKLKQHHAHAREEGELRRLARRERKRASSEHGDHNPLKFALPWQRKRKGKDHDGGIFRMGGGPQASAKALIRKGQQHERELDVRSAVRCYEEANKLVPNVANTLCLAAKAWSDACYLDEIQGPFREHLTMQDRHEVNKKAIEYARQAIVLAPHRALPHVAACISMGRLAVFSDAKTKVRLAKEAREFAVVAMQKEPQDDLAQHLMGRWHWEMAQLSGIARALVRIIFGTDLPTGTHAEALQHYRRATELNPTRMIHRVELGRALAKLGQKEAALQELEQAVTMEEEDINAHLQKIDAEILLKQLRQSRRRFGGLDQSSHQQKATVDATAATEADPPKPWHWPQLPNPFADTPPSQSESPSLGQSTAPAVNPMPASLTQRPSSNSQQTHPAAGAEQAALDSRAAQESGQPFWLLPPWKQQSSTGAPAGSPQKPMPSAAAIQDSSRAGSDQHRSGGWSLPRLRNPFEGWGQSVAPGGA</sequence>
<dbReference type="Pfam" id="PF21033">
    <property type="entry name" value="RMD1-3"/>
    <property type="match status" value="1"/>
</dbReference>
<keyword evidence="1" id="KW-0175">Coiled coil</keyword>
<evidence type="ECO:0000256" key="2">
    <source>
        <dbReference type="SAM" id="MobiDB-lite"/>
    </source>
</evidence>
<proteinExistence type="predicted"/>
<feature type="region of interest" description="Disordered" evidence="2">
    <location>
        <begin position="425"/>
        <end position="590"/>
    </location>
</feature>
<dbReference type="InterPro" id="IPR049039">
    <property type="entry name" value="RMD1-3_a_helical_rpt"/>
</dbReference>
<evidence type="ECO:0000256" key="1">
    <source>
        <dbReference type="SAM" id="Coils"/>
    </source>
</evidence>
<keyword evidence="4" id="KW-1185">Reference proteome</keyword>
<gene>
    <name evidence="3" type="primary">g1948</name>
    <name evidence="3" type="ORF">VP750_LOCUS1662</name>
</gene>
<reference evidence="3 4" key="1">
    <citation type="submission" date="2024-06" db="EMBL/GenBank/DDBJ databases">
        <authorList>
            <person name="Kraege A."/>
            <person name="Thomma B."/>
        </authorList>
    </citation>
    <scope>NUCLEOTIDE SEQUENCE [LARGE SCALE GENOMIC DNA]</scope>
</reference>
<protein>
    <submittedName>
        <fullName evidence="3">G1948 protein</fullName>
    </submittedName>
</protein>
<comment type="caution">
    <text evidence="3">The sequence shown here is derived from an EMBL/GenBank/DDBJ whole genome shotgun (WGS) entry which is preliminary data.</text>
</comment>